<dbReference type="EMBL" id="CADEBC010000599">
    <property type="protein sequence ID" value="CAB3258766.1"/>
    <property type="molecule type" value="Genomic_DNA"/>
</dbReference>
<dbReference type="AlphaFoldDB" id="A0A8S1BHI5"/>
<protein>
    <submittedName>
        <fullName evidence="1">Uncharacterized protein</fullName>
    </submittedName>
</protein>
<dbReference type="OrthoDB" id="7480141at2759"/>
<evidence type="ECO:0000313" key="2">
    <source>
        <dbReference type="Proteomes" id="UP000494106"/>
    </source>
</evidence>
<organism evidence="1 2">
    <name type="scientific">Arctia plantaginis</name>
    <name type="common">Wood tiger moth</name>
    <name type="synonym">Phalaena plantaginis</name>
    <dbReference type="NCBI Taxonomy" id="874455"/>
    <lineage>
        <taxon>Eukaryota</taxon>
        <taxon>Metazoa</taxon>
        <taxon>Ecdysozoa</taxon>
        <taxon>Arthropoda</taxon>
        <taxon>Hexapoda</taxon>
        <taxon>Insecta</taxon>
        <taxon>Pterygota</taxon>
        <taxon>Neoptera</taxon>
        <taxon>Endopterygota</taxon>
        <taxon>Lepidoptera</taxon>
        <taxon>Glossata</taxon>
        <taxon>Ditrysia</taxon>
        <taxon>Noctuoidea</taxon>
        <taxon>Erebidae</taxon>
        <taxon>Arctiinae</taxon>
        <taxon>Arctia</taxon>
    </lineage>
</organism>
<proteinExistence type="predicted"/>
<sequence>MHKLQATVDFLSSKYDDVLEKLAYLEHERKSALGYFWTLEEKVESLEKNSKSSCLEIRNVPKTSGETKEGLINIVETIGIAVNNEIHANEVRDMYRIINNSKPENNGPITIEFSSVITIDKLHTNVKKYNRANRTNRLNTSHIYFTIIYLRKSFN</sequence>
<gene>
    <name evidence="1" type="ORF">APLA_LOCUS16647</name>
</gene>
<reference evidence="1 2" key="1">
    <citation type="submission" date="2020-04" db="EMBL/GenBank/DDBJ databases">
        <authorList>
            <person name="Wallbank WR R."/>
            <person name="Pardo Diaz C."/>
            <person name="Kozak K."/>
            <person name="Martin S."/>
            <person name="Jiggins C."/>
            <person name="Moest M."/>
            <person name="Warren A I."/>
            <person name="Byers J.R.P. K."/>
            <person name="Montejo-Kovacevich G."/>
            <person name="Yen C E."/>
        </authorList>
    </citation>
    <scope>NUCLEOTIDE SEQUENCE [LARGE SCALE GENOMIC DNA]</scope>
</reference>
<name>A0A8S1BHI5_ARCPL</name>
<comment type="caution">
    <text evidence="1">The sequence shown here is derived from an EMBL/GenBank/DDBJ whole genome shotgun (WGS) entry which is preliminary data.</text>
</comment>
<dbReference type="Proteomes" id="UP000494106">
    <property type="component" value="Unassembled WGS sequence"/>
</dbReference>
<keyword evidence="2" id="KW-1185">Reference proteome</keyword>
<evidence type="ECO:0000313" key="1">
    <source>
        <dbReference type="EMBL" id="CAB3258766.1"/>
    </source>
</evidence>
<accession>A0A8S1BHI5</accession>